<sequence>MPLVIIPDDYQKATKQIKALYQNSHFEVVSLGDLGSDPKAETLLSKADALILIRERTLIDEEFLSKTPNLKLISQTGKVAYNIDLELCKQRGIAVVEGVGSPIAAAELAWLLIQSSIRKFTLSVEAMKQGQWQTELGDTVAGKTLGIIGYGKIGQLVAKYARAFDMNVQVWGSTRAQEQARQEGLIVPSSRKEFFRTSDAITVHQRLVKETAGNITFSDLTHMKPTAVFVNTARSGLVETGALEKALDSGTPGFAALDVFDAEPIWDPNHPLLKRNNVLCSPHIGYVTKSGYDIYFESAFKNVERYFSGDESHVVNK</sequence>
<dbReference type="Pfam" id="PF00389">
    <property type="entry name" value="2-Hacid_dh"/>
    <property type="match status" value="1"/>
</dbReference>
<feature type="domain" description="D-isomer specific 2-hydroxyacid dehydrogenase NAD-binding" evidence="6">
    <location>
        <begin position="113"/>
        <end position="285"/>
    </location>
</feature>
<dbReference type="GO" id="GO:0051287">
    <property type="term" value="F:NAD binding"/>
    <property type="evidence" value="ECO:0007669"/>
    <property type="project" value="InterPro"/>
</dbReference>
<dbReference type="InterPro" id="IPR050857">
    <property type="entry name" value="D-2-hydroxyacid_DH"/>
</dbReference>
<dbReference type="PANTHER" id="PTHR42789:SF1">
    <property type="entry name" value="D-ISOMER SPECIFIC 2-HYDROXYACID DEHYDROGENASE FAMILY PROTEIN (AFU_ORTHOLOGUE AFUA_6G10090)"/>
    <property type="match status" value="1"/>
</dbReference>
<dbReference type="PANTHER" id="PTHR42789">
    <property type="entry name" value="D-ISOMER SPECIFIC 2-HYDROXYACID DEHYDROGENASE FAMILY PROTEIN (AFU_ORTHOLOGUE AFUA_6G10090)"/>
    <property type="match status" value="1"/>
</dbReference>
<protein>
    <submittedName>
        <fullName evidence="7">D-2-hydroxyacid dehydrogenase family protein</fullName>
    </submittedName>
</protein>
<keyword evidence="2 4" id="KW-0560">Oxidoreductase</keyword>
<reference evidence="7" key="2">
    <citation type="journal article" date="2024" name="Toxins">
        <title>Genome Sequence Analysis of Native Xenorhabdus Strains Isolated from Entomopathogenic Nematodes in Argentina.</title>
        <authorList>
            <person name="Palma L."/>
            <person name="Frizzo L."/>
            <person name="Kaiser S."/>
            <person name="Berry C."/>
            <person name="Caballero P."/>
            <person name="Bode H.B."/>
            <person name="Del Valle E.E."/>
        </authorList>
    </citation>
    <scope>NUCLEOTIDE SEQUENCE</scope>
    <source>
        <strain evidence="7">M</strain>
    </source>
</reference>
<dbReference type="CDD" id="cd12169">
    <property type="entry name" value="PGDH_like_1"/>
    <property type="match status" value="1"/>
</dbReference>
<evidence type="ECO:0000256" key="2">
    <source>
        <dbReference type="ARBA" id="ARBA00023002"/>
    </source>
</evidence>
<evidence type="ECO:0000256" key="3">
    <source>
        <dbReference type="ARBA" id="ARBA00023027"/>
    </source>
</evidence>
<dbReference type="Gene3D" id="3.40.50.720">
    <property type="entry name" value="NAD(P)-binding Rossmann-like Domain"/>
    <property type="match status" value="2"/>
</dbReference>
<dbReference type="Pfam" id="PF02826">
    <property type="entry name" value="2-Hacid_dh_C"/>
    <property type="match status" value="1"/>
</dbReference>
<dbReference type="AlphaFoldDB" id="A0AAW3YXT2"/>
<dbReference type="InterPro" id="IPR006140">
    <property type="entry name" value="D-isomer_DH_NAD-bd"/>
</dbReference>
<comment type="similarity">
    <text evidence="1 4">Belongs to the D-isomer specific 2-hydroxyacid dehydrogenase family.</text>
</comment>
<evidence type="ECO:0000256" key="1">
    <source>
        <dbReference type="ARBA" id="ARBA00005854"/>
    </source>
</evidence>
<keyword evidence="3" id="KW-0520">NAD</keyword>
<reference evidence="7" key="1">
    <citation type="submission" date="2020-09" db="EMBL/GenBank/DDBJ databases">
        <authorList>
            <person name="Palma L."/>
            <person name="Caballero P."/>
            <person name="Berry C."/>
            <person name="Del Valle E."/>
        </authorList>
    </citation>
    <scope>NUCLEOTIDE SEQUENCE</scope>
    <source>
        <strain evidence="7">M</strain>
    </source>
</reference>
<evidence type="ECO:0000256" key="4">
    <source>
        <dbReference type="RuleBase" id="RU003719"/>
    </source>
</evidence>
<dbReference type="InterPro" id="IPR006139">
    <property type="entry name" value="D-isomer_2_OHA_DH_cat_dom"/>
</dbReference>
<name>A0AAW3YXT2_9GAMM</name>
<evidence type="ECO:0000259" key="6">
    <source>
        <dbReference type="Pfam" id="PF02826"/>
    </source>
</evidence>
<evidence type="ECO:0000259" key="5">
    <source>
        <dbReference type="Pfam" id="PF00389"/>
    </source>
</evidence>
<evidence type="ECO:0000313" key="7">
    <source>
        <dbReference type="EMBL" id="MBD2802845.1"/>
    </source>
</evidence>
<accession>A0AAW3YXT2</accession>
<proteinExistence type="inferred from homology"/>
<organism evidence="7">
    <name type="scientific">Xenorhabdus szentirmaii</name>
    <dbReference type="NCBI Taxonomy" id="290112"/>
    <lineage>
        <taxon>Bacteria</taxon>
        <taxon>Pseudomonadati</taxon>
        <taxon>Pseudomonadota</taxon>
        <taxon>Gammaproteobacteria</taxon>
        <taxon>Enterobacterales</taxon>
        <taxon>Morganellaceae</taxon>
        <taxon>Xenorhabdus</taxon>
    </lineage>
</organism>
<dbReference type="Proteomes" id="UP001193920">
    <property type="component" value="Unassembled WGS sequence"/>
</dbReference>
<comment type="caution">
    <text evidence="7">The sequence shown here is derived from an EMBL/GenBank/DDBJ whole genome shotgun (WGS) entry which is preliminary data.</text>
</comment>
<gene>
    <name evidence="7" type="ORF">ID854_20955</name>
</gene>
<feature type="domain" description="D-isomer specific 2-hydroxyacid dehydrogenase catalytic" evidence="5">
    <location>
        <begin position="22"/>
        <end position="315"/>
    </location>
</feature>
<dbReference type="RefSeq" id="WP_323869786.1">
    <property type="nucleotide sequence ID" value="NZ_JACXBF010000542.1"/>
</dbReference>
<dbReference type="InterPro" id="IPR036291">
    <property type="entry name" value="NAD(P)-bd_dom_sf"/>
</dbReference>
<dbReference type="GO" id="GO:0016616">
    <property type="term" value="F:oxidoreductase activity, acting on the CH-OH group of donors, NAD or NADP as acceptor"/>
    <property type="evidence" value="ECO:0007669"/>
    <property type="project" value="InterPro"/>
</dbReference>
<dbReference type="EMBL" id="JACXBF010000542">
    <property type="protein sequence ID" value="MBD2802845.1"/>
    <property type="molecule type" value="Genomic_DNA"/>
</dbReference>
<dbReference type="SUPFAM" id="SSF52283">
    <property type="entry name" value="Formate/glycerate dehydrogenase catalytic domain-like"/>
    <property type="match status" value="1"/>
</dbReference>
<dbReference type="SUPFAM" id="SSF51735">
    <property type="entry name" value="NAD(P)-binding Rossmann-fold domains"/>
    <property type="match status" value="1"/>
</dbReference>